<dbReference type="EMBL" id="CAJNOB010000045">
    <property type="protein sequence ID" value="CAF0702707.1"/>
    <property type="molecule type" value="Genomic_DNA"/>
</dbReference>
<dbReference type="InterPro" id="IPR043129">
    <property type="entry name" value="ATPase_NBD"/>
</dbReference>
<evidence type="ECO:0000256" key="2">
    <source>
        <dbReference type="ARBA" id="ARBA00022777"/>
    </source>
</evidence>
<dbReference type="InterPro" id="IPR003836">
    <property type="entry name" value="Glucokinase"/>
</dbReference>
<dbReference type="GO" id="GO:0005524">
    <property type="term" value="F:ATP binding"/>
    <property type="evidence" value="ECO:0007669"/>
    <property type="project" value="InterPro"/>
</dbReference>
<dbReference type="NCBIfam" id="TIGR00749">
    <property type="entry name" value="glk"/>
    <property type="match status" value="1"/>
</dbReference>
<keyword evidence="2" id="KW-0418">Kinase</keyword>
<dbReference type="CDD" id="cd24008">
    <property type="entry name" value="ASKHA_NBD_GLK"/>
    <property type="match status" value="1"/>
</dbReference>
<gene>
    <name evidence="4" type="primary">glk</name>
    <name evidence="4" type="ORF">MPNT_50164</name>
</gene>
<dbReference type="RefSeq" id="WP_174582363.1">
    <property type="nucleotide sequence ID" value="NZ_CAJNOB010000045.1"/>
</dbReference>
<comment type="caution">
    <text evidence="4">The sequence shown here is derived from an EMBL/GenBank/DDBJ whole genome shotgun (WGS) entry which is preliminary data.</text>
</comment>
<dbReference type="PANTHER" id="PTHR47363:SF1">
    <property type="entry name" value="GLUCOKINASE"/>
    <property type="match status" value="1"/>
</dbReference>
<name>A0A8J2BQU0_9BACT</name>
<dbReference type="Gene3D" id="3.40.367.20">
    <property type="match status" value="1"/>
</dbReference>
<dbReference type="PANTHER" id="PTHR47363">
    <property type="entry name" value="GLUCOKINASE"/>
    <property type="match status" value="1"/>
</dbReference>
<keyword evidence="5" id="KW-1185">Reference proteome</keyword>
<evidence type="ECO:0000313" key="4">
    <source>
        <dbReference type="EMBL" id="CAF0702707.1"/>
    </source>
</evidence>
<comment type="similarity">
    <text evidence="3">Belongs to the bacterial glucokinase family.</text>
</comment>
<dbReference type="SUPFAM" id="SSF53067">
    <property type="entry name" value="Actin-like ATPase domain"/>
    <property type="match status" value="1"/>
</dbReference>
<dbReference type="GO" id="GO:0004340">
    <property type="term" value="F:glucokinase activity"/>
    <property type="evidence" value="ECO:0007669"/>
    <property type="project" value="UniProtKB-EC"/>
</dbReference>
<dbReference type="Pfam" id="PF02685">
    <property type="entry name" value="Glucokinase"/>
    <property type="match status" value="1"/>
</dbReference>
<dbReference type="GO" id="GO:0005536">
    <property type="term" value="F:D-glucose binding"/>
    <property type="evidence" value="ECO:0007669"/>
    <property type="project" value="InterPro"/>
</dbReference>
<accession>A0A8J2BQU0</accession>
<dbReference type="EC" id="2.7.1.2" evidence="4"/>
<reference evidence="4" key="1">
    <citation type="submission" date="2021-02" db="EMBL/GenBank/DDBJ databases">
        <authorList>
            <person name="Cremers G."/>
            <person name="Picone N."/>
        </authorList>
    </citation>
    <scope>NUCLEOTIDE SEQUENCE</scope>
    <source>
        <strain evidence="4">PQ17</strain>
    </source>
</reference>
<dbReference type="Gene3D" id="3.30.420.40">
    <property type="match status" value="1"/>
</dbReference>
<protein>
    <submittedName>
        <fullName evidence="4">Glucokinase</fullName>
        <ecNumber evidence="4">2.7.1.2</ecNumber>
    </submittedName>
</protein>
<dbReference type="Proteomes" id="UP000663859">
    <property type="component" value="Unassembled WGS sequence"/>
</dbReference>
<proteinExistence type="inferred from homology"/>
<dbReference type="AlphaFoldDB" id="A0A8J2BQU0"/>
<evidence type="ECO:0000256" key="3">
    <source>
        <dbReference type="RuleBase" id="RU004046"/>
    </source>
</evidence>
<sequence length="348" mass="37983">MFLVADIGGTKTELAFYDSTTGLGTFTDPIRVASARYPSLEDLLRETLGDRRRSLQGACLAVPGPVRYGRAHLTNLPWEVDQRRLEEVLGVPTWVMNDVEAMAHALPYLSASDFKIVREGQKDPKGAMVIVAVGTGLGEAFLVWGKDGYHAYPSEGGHVGFAPASPLQRELLEYLQLQFEHVSVERVCSGMAIPYLYRFFRAKEAASEDPTPDHLGEQAPDPTAFIVERAIQEPEAYPDCRRAMELFVSILGSEAGDFALKILATGGVYLAGGIPPRILPLLQHETFLRAFEKKGRLSSLLREIPVYVVVRRSVGLLGAAIAACGYVRTRRIGSASVEGQHAGGTLQD</sequence>
<dbReference type="GO" id="GO:0006096">
    <property type="term" value="P:glycolytic process"/>
    <property type="evidence" value="ECO:0007669"/>
    <property type="project" value="InterPro"/>
</dbReference>
<evidence type="ECO:0000313" key="5">
    <source>
        <dbReference type="Proteomes" id="UP000663859"/>
    </source>
</evidence>
<organism evidence="4 5">
    <name type="scientific">Candidatus Methylacidithermus pantelleriae</name>
    <dbReference type="NCBI Taxonomy" id="2744239"/>
    <lineage>
        <taxon>Bacteria</taxon>
        <taxon>Pseudomonadati</taxon>
        <taxon>Verrucomicrobiota</taxon>
        <taxon>Methylacidiphilae</taxon>
        <taxon>Methylacidiphilales</taxon>
        <taxon>Methylacidiphilaceae</taxon>
        <taxon>Candidatus Methylacidithermus</taxon>
    </lineage>
</organism>
<keyword evidence="1 4" id="KW-0808">Transferase</keyword>
<evidence type="ECO:0000256" key="1">
    <source>
        <dbReference type="ARBA" id="ARBA00022679"/>
    </source>
</evidence>